<comment type="catalytic activity">
    <reaction evidence="6">
        <text>hydrogencarbonate + H(+) = CO2 + H2O</text>
        <dbReference type="Rhea" id="RHEA:10748"/>
        <dbReference type="ChEBI" id="CHEBI:15377"/>
        <dbReference type="ChEBI" id="CHEBI:15378"/>
        <dbReference type="ChEBI" id="CHEBI:16526"/>
        <dbReference type="ChEBI" id="CHEBI:17544"/>
        <dbReference type="EC" id="4.2.1.1"/>
    </reaction>
</comment>
<dbReference type="InterPro" id="IPR001148">
    <property type="entry name" value="CA_dom"/>
</dbReference>
<dbReference type="EC" id="4.2.1.1" evidence="2 6"/>
<dbReference type="PANTHER" id="PTHR18952:SF236">
    <property type="entry name" value="ALPHA CARBONIC ANHYDRASE 1, CHLOROPLASTIC"/>
    <property type="match status" value="1"/>
</dbReference>
<dbReference type="Gene3D" id="3.10.200.10">
    <property type="entry name" value="Alpha carbonic anhydrase"/>
    <property type="match status" value="1"/>
</dbReference>
<sequence length="268" mass="30032">MAMAAREAILALGMAFLLAASASAHDFVNFGYSGATGPDKWGSLSPEYKLCSNGKQQSPINIVKEAALLNRKLDRLDRDYVDTSATLVDYGFNIVVKYSDDAGHVTVEGKNYSLIQMHWHSPSEHTINGERFAVELHLVHKSDDGSIAVVAILYQLGRPDPFLVQLKDKFDEMAKETCGADQEARVPIGEMELRAVKRHTRKYYRYVGSLTSPPCTENVIWNILGKVRQMSREQLVGMRAPLDEAYRNNSRPIQPLNGRTVQLYDENK</sequence>
<proteinExistence type="inferred from homology"/>
<dbReference type="PANTHER" id="PTHR18952">
    <property type="entry name" value="CARBONIC ANHYDRASE"/>
    <property type="match status" value="1"/>
</dbReference>
<keyword evidence="4 6" id="KW-0862">Zinc</keyword>
<dbReference type="PROSITE" id="PS51144">
    <property type="entry name" value="ALPHA_CA_2"/>
    <property type="match status" value="1"/>
</dbReference>
<evidence type="ECO:0000256" key="4">
    <source>
        <dbReference type="ARBA" id="ARBA00022833"/>
    </source>
</evidence>
<dbReference type="GO" id="GO:0008270">
    <property type="term" value="F:zinc ion binding"/>
    <property type="evidence" value="ECO:0007669"/>
    <property type="project" value="UniProtKB-UniRule"/>
</dbReference>
<comment type="similarity">
    <text evidence="6">Belongs to the alpha-carbonic anhydrase family.</text>
</comment>
<dbReference type="InterPro" id="IPR036398">
    <property type="entry name" value="CA_dom_sf"/>
</dbReference>
<dbReference type="GO" id="GO:0004089">
    <property type="term" value="F:carbonate dehydratase activity"/>
    <property type="evidence" value="ECO:0007669"/>
    <property type="project" value="UniProtKB-UniRule"/>
</dbReference>
<feature type="signal peptide" evidence="6">
    <location>
        <begin position="1"/>
        <end position="24"/>
    </location>
</feature>
<keyword evidence="3 6" id="KW-0479">Metal-binding</keyword>
<keyword evidence="5 6" id="KW-0456">Lyase</keyword>
<comment type="function">
    <text evidence="6">Reversible hydration of carbon dioxide.</text>
</comment>
<protein>
    <recommendedName>
        <fullName evidence="2 6">Carbonic anhydrase</fullName>
        <ecNumber evidence="2 6">4.2.1.1</ecNumber>
    </recommendedName>
</protein>
<dbReference type="EMBL" id="CP136893">
    <property type="protein sequence ID" value="WOL04056.1"/>
    <property type="molecule type" value="Genomic_DNA"/>
</dbReference>
<dbReference type="InterPro" id="IPR018338">
    <property type="entry name" value="Carbonic_anhydrase_a-class_CS"/>
</dbReference>
<name>A0AAQ3Q9B4_9LILI</name>
<evidence type="ECO:0000256" key="5">
    <source>
        <dbReference type="ARBA" id="ARBA00023239"/>
    </source>
</evidence>
<dbReference type="InterPro" id="IPR041891">
    <property type="entry name" value="Alpha_CA_prokaryot-like"/>
</dbReference>
<evidence type="ECO:0000256" key="6">
    <source>
        <dbReference type="RuleBase" id="RU367011"/>
    </source>
</evidence>
<keyword evidence="6" id="KW-0732">Signal</keyword>
<evidence type="ECO:0000256" key="3">
    <source>
        <dbReference type="ARBA" id="ARBA00022723"/>
    </source>
</evidence>
<dbReference type="GO" id="GO:0006730">
    <property type="term" value="P:one-carbon metabolic process"/>
    <property type="evidence" value="ECO:0007669"/>
    <property type="project" value="TreeGrafter"/>
</dbReference>
<comment type="cofactor">
    <cofactor evidence="1 6">
        <name>Zn(2+)</name>
        <dbReference type="ChEBI" id="CHEBI:29105"/>
    </cofactor>
</comment>
<feature type="domain" description="Alpha-carbonic anhydrase" evidence="7">
    <location>
        <begin position="28"/>
        <end position="265"/>
    </location>
</feature>
<dbReference type="Pfam" id="PF00194">
    <property type="entry name" value="Carb_anhydrase"/>
    <property type="match status" value="1"/>
</dbReference>
<evidence type="ECO:0000259" key="7">
    <source>
        <dbReference type="PROSITE" id="PS51144"/>
    </source>
</evidence>
<accession>A0AAQ3Q9B4</accession>
<dbReference type="AlphaFoldDB" id="A0AAQ3Q9B4"/>
<evidence type="ECO:0000313" key="8">
    <source>
        <dbReference type="EMBL" id="WOL04056.1"/>
    </source>
</evidence>
<dbReference type="InterPro" id="IPR023561">
    <property type="entry name" value="Carbonic_anhydrase_a-class"/>
</dbReference>
<dbReference type="PROSITE" id="PS00162">
    <property type="entry name" value="ALPHA_CA_1"/>
    <property type="match status" value="1"/>
</dbReference>
<gene>
    <name evidence="8" type="ORF">Cni_G12777</name>
</gene>
<evidence type="ECO:0000256" key="2">
    <source>
        <dbReference type="ARBA" id="ARBA00012925"/>
    </source>
</evidence>
<dbReference type="SMART" id="SM01057">
    <property type="entry name" value="Carb_anhydrase"/>
    <property type="match status" value="1"/>
</dbReference>
<keyword evidence="9" id="KW-1185">Reference proteome</keyword>
<organism evidence="8 9">
    <name type="scientific">Canna indica</name>
    <name type="common">Indian-shot</name>
    <dbReference type="NCBI Taxonomy" id="4628"/>
    <lineage>
        <taxon>Eukaryota</taxon>
        <taxon>Viridiplantae</taxon>
        <taxon>Streptophyta</taxon>
        <taxon>Embryophyta</taxon>
        <taxon>Tracheophyta</taxon>
        <taxon>Spermatophyta</taxon>
        <taxon>Magnoliopsida</taxon>
        <taxon>Liliopsida</taxon>
        <taxon>Zingiberales</taxon>
        <taxon>Cannaceae</taxon>
        <taxon>Canna</taxon>
    </lineage>
</organism>
<evidence type="ECO:0000313" key="9">
    <source>
        <dbReference type="Proteomes" id="UP001327560"/>
    </source>
</evidence>
<reference evidence="8 9" key="1">
    <citation type="submission" date="2023-10" db="EMBL/GenBank/DDBJ databases">
        <title>Chromosome-scale genome assembly provides insights into flower coloration mechanisms of Canna indica.</title>
        <authorList>
            <person name="Li C."/>
        </authorList>
    </citation>
    <scope>NUCLEOTIDE SEQUENCE [LARGE SCALE GENOMIC DNA]</scope>
    <source>
        <tissue evidence="8">Flower</tissue>
    </source>
</reference>
<feature type="chain" id="PRO_5042662176" description="Carbonic anhydrase" evidence="6">
    <location>
        <begin position="25"/>
        <end position="268"/>
    </location>
</feature>
<dbReference type="SUPFAM" id="SSF51069">
    <property type="entry name" value="Carbonic anhydrase"/>
    <property type="match status" value="1"/>
</dbReference>
<evidence type="ECO:0000256" key="1">
    <source>
        <dbReference type="ARBA" id="ARBA00001947"/>
    </source>
</evidence>
<dbReference type="Proteomes" id="UP001327560">
    <property type="component" value="Chromosome 4"/>
</dbReference>
<dbReference type="CDD" id="cd03124">
    <property type="entry name" value="alpha_CA_prokaryotic_like"/>
    <property type="match status" value="1"/>
</dbReference>